<dbReference type="EMBL" id="JAACXV010014101">
    <property type="protein sequence ID" value="KAF7270394.1"/>
    <property type="molecule type" value="Genomic_DNA"/>
</dbReference>
<evidence type="ECO:0000256" key="8">
    <source>
        <dbReference type="SAM" id="SignalP"/>
    </source>
</evidence>
<proteinExistence type="inferred from homology"/>
<comment type="caution">
    <text evidence="9">The sequence shown here is derived from an EMBL/GenBank/DDBJ whole genome shotgun (WGS) entry which is preliminary data.</text>
</comment>
<dbReference type="GO" id="GO:0003993">
    <property type="term" value="F:acid phosphatase activity"/>
    <property type="evidence" value="ECO:0007669"/>
    <property type="project" value="UniProtKB-EC"/>
</dbReference>
<keyword evidence="5" id="KW-0378">Hydrolase</keyword>
<keyword evidence="4 8" id="KW-0732">Signal</keyword>
<dbReference type="PANTHER" id="PTHR11567:SF211">
    <property type="entry name" value="PROSTATIC ACID PHOSPHATASE"/>
    <property type="match status" value="1"/>
</dbReference>
<evidence type="ECO:0000256" key="4">
    <source>
        <dbReference type="ARBA" id="ARBA00022729"/>
    </source>
</evidence>
<gene>
    <name evidence="9" type="ORF">GWI33_016628</name>
</gene>
<evidence type="ECO:0000256" key="1">
    <source>
        <dbReference type="ARBA" id="ARBA00000032"/>
    </source>
</evidence>
<keyword evidence="7" id="KW-0325">Glycoprotein</keyword>
<dbReference type="Pfam" id="PF00328">
    <property type="entry name" value="His_Phos_2"/>
    <property type="match status" value="2"/>
</dbReference>
<feature type="signal peptide" evidence="8">
    <location>
        <begin position="1"/>
        <end position="20"/>
    </location>
</feature>
<dbReference type="PROSITE" id="PS00616">
    <property type="entry name" value="HIS_ACID_PHOSPHAT_1"/>
    <property type="match status" value="1"/>
</dbReference>
<comment type="catalytic activity">
    <reaction evidence="1">
        <text>a phosphate monoester + H2O = an alcohol + phosphate</text>
        <dbReference type="Rhea" id="RHEA:15017"/>
        <dbReference type="ChEBI" id="CHEBI:15377"/>
        <dbReference type="ChEBI" id="CHEBI:30879"/>
        <dbReference type="ChEBI" id="CHEBI:43474"/>
        <dbReference type="ChEBI" id="CHEBI:67140"/>
        <dbReference type="EC" id="3.1.3.2"/>
    </reaction>
</comment>
<evidence type="ECO:0000256" key="3">
    <source>
        <dbReference type="ARBA" id="ARBA00012646"/>
    </source>
</evidence>
<evidence type="ECO:0000256" key="2">
    <source>
        <dbReference type="ARBA" id="ARBA00005375"/>
    </source>
</evidence>
<evidence type="ECO:0000313" key="9">
    <source>
        <dbReference type="EMBL" id="KAF7270394.1"/>
    </source>
</evidence>
<dbReference type="PANTHER" id="PTHR11567">
    <property type="entry name" value="ACID PHOSPHATASE-RELATED"/>
    <property type="match status" value="1"/>
</dbReference>
<name>A0A834HZQ4_RHYFE</name>
<dbReference type="SUPFAM" id="SSF53254">
    <property type="entry name" value="Phosphoglycerate mutase-like"/>
    <property type="match status" value="2"/>
</dbReference>
<dbReference type="InterPro" id="IPR033379">
    <property type="entry name" value="Acid_Pase_AS"/>
</dbReference>
<dbReference type="AlphaFoldDB" id="A0A834HZQ4"/>
<feature type="chain" id="PRO_5032521419" description="acid phosphatase" evidence="8">
    <location>
        <begin position="21"/>
        <end position="678"/>
    </location>
</feature>
<accession>A0A834HZQ4</accession>
<evidence type="ECO:0000256" key="7">
    <source>
        <dbReference type="ARBA" id="ARBA00023180"/>
    </source>
</evidence>
<dbReference type="CDD" id="cd07061">
    <property type="entry name" value="HP_HAP_like"/>
    <property type="match status" value="2"/>
</dbReference>
<evidence type="ECO:0000256" key="5">
    <source>
        <dbReference type="ARBA" id="ARBA00022801"/>
    </source>
</evidence>
<dbReference type="OrthoDB" id="6780659at2759"/>
<keyword evidence="10" id="KW-1185">Reference proteome</keyword>
<evidence type="ECO:0000256" key="6">
    <source>
        <dbReference type="ARBA" id="ARBA00023157"/>
    </source>
</evidence>
<dbReference type="InterPro" id="IPR050645">
    <property type="entry name" value="Histidine_acid_phosphatase"/>
</dbReference>
<sequence length="678" mass="78775">MKQFIFLVLVGISFFVNVTPQNDSLVLVHVLHRHGNRTPGDNGYANNPISNESFYEPFGFGALTTEGMKIAYKIGLSLRQKYNDFLGNQFKLKYLEARTTNYPRTTMSLQALLAALWRPLREDKFWPCLNWQPVPYTFLISDRELDAINACSATFVQEYTAVVKSPAIRNITAKYKPVLEYITNSTGQVFNSLIDVFSLHMELFSQEGFGYPLEEWTKKVYPEMTERICIEEYYIETNSTALKRAMAGYFLKKIITDTALKMNNTLEPQERKMFLYSGHERTIAFVLITLGIFDDKIPPYGSHVMFEVHQIEGVYGFKIYYHDWTTTEPRLLTMPGCMDFCSYDDFINLMHRHGDRAPDSNIYSSNPIANESFFQPFGYGGLYTRGKTTAYRVGVALRAQYRNFLGESFTNKYLQAKTTNTDRTKMSLQLVLAGLWPPSREEKFWPCLNWQPIPYNYEIFDRELSATNVCYGFHTMRDAVVNSTSIQEALTRYNDVFEYLSNYTGQDFRTTSKVFDMYLNLQAQEAYGYPVEDWLTPVYPDLLRRITVDQYYIETNSTDLKKFTSGFLLKKIVADSQDKINGVLYPEQRKMFVYSAHERNLAHMLITLGIFDEKVPPFGSYILYELRYIDGVYGFKIYYQDWTTNEPKLMVLPGCSEFCPFDDFVALFSDVFPEDDYC</sequence>
<dbReference type="InterPro" id="IPR000560">
    <property type="entry name" value="His_Pase_clade-2"/>
</dbReference>
<reference evidence="9" key="1">
    <citation type="submission" date="2020-08" db="EMBL/GenBank/DDBJ databases">
        <title>Genome sequencing and assembly of the red palm weevil Rhynchophorus ferrugineus.</title>
        <authorList>
            <person name="Dias G.B."/>
            <person name="Bergman C.M."/>
            <person name="Manee M."/>
        </authorList>
    </citation>
    <scope>NUCLEOTIDE SEQUENCE</scope>
    <source>
        <strain evidence="9">AA-2017</strain>
        <tissue evidence="9">Whole larva</tissue>
    </source>
</reference>
<keyword evidence="6" id="KW-1015">Disulfide bond</keyword>
<dbReference type="EC" id="3.1.3.2" evidence="3"/>
<comment type="similarity">
    <text evidence="2">Belongs to the histidine acid phosphatase family.</text>
</comment>
<evidence type="ECO:0000313" key="10">
    <source>
        <dbReference type="Proteomes" id="UP000625711"/>
    </source>
</evidence>
<organism evidence="9 10">
    <name type="scientific">Rhynchophorus ferrugineus</name>
    <name type="common">Red palm weevil</name>
    <name type="synonym">Curculio ferrugineus</name>
    <dbReference type="NCBI Taxonomy" id="354439"/>
    <lineage>
        <taxon>Eukaryota</taxon>
        <taxon>Metazoa</taxon>
        <taxon>Ecdysozoa</taxon>
        <taxon>Arthropoda</taxon>
        <taxon>Hexapoda</taxon>
        <taxon>Insecta</taxon>
        <taxon>Pterygota</taxon>
        <taxon>Neoptera</taxon>
        <taxon>Endopterygota</taxon>
        <taxon>Coleoptera</taxon>
        <taxon>Polyphaga</taxon>
        <taxon>Cucujiformia</taxon>
        <taxon>Curculionidae</taxon>
        <taxon>Dryophthorinae</taxon>
        <taxon>Rhynchophorus</taxon>
    </lineage>
</organism>
<dbReference type="Proteomes" id="UP000625711">
    <property type="component" value="Unassembled WGS sequence"/>
</dbReference>
<dbReference type="Gene3D" id="3.40.50.1240">
    <property type="entry name" value="Phosphoglycerate mutase-like"/>
    <property type="match status" value="2"/>
</dbReference>
<protein>
    <recommendedName>
        <fullName evidence="3">acid phosphatase</fullName>
        <ecNumber evidence="3">3.1.3.2</ecNumber>
    </recommendedName>
</protein>
<dbReference type="InterPro" id="IPR029033">
    <property type="entry name" value="His_PPase_superfam"/>
</dbReference>